<accession>A0A2P5BU34</accession>
<protein>
    <submittedName>
        <fullName evidence="2">Uncharacterized protein</fullName>
    </submittedName>
</protein>
<reference evidence="3" key="1">
    <citation type="submission" date="2016-06" db="EMBL/GenBank/DDBJ databases">
        <title>Parallel loss of symbiosis genes in relatives of nitrogen-fixing non-legume Parasponia.</title>
        <authorList>
            <person name="Van Velzen R."/>
            <person name="Holmer R."/>
            <person name="Bu F."/>
            <person name="Rutten L."/>
            <person name="Van Zeijl A."/>
            <person name="Liu W."/>
            <person name="Santuari L."/>
            <person name="Cao Q."/>
            <person name="Sharma T."/>
            <person name="Shen D."/>
            <person name="Roswanjaya Y."/>
            <person name="Wardhani T."/>
            <person name="Kalhor M.S."/>
            <person name="Jansen J."/>
            <person name="Van den Hoogen J."/>
            <person name="Gungor B."/>
            <person name="Hartog M."/>
            <person name="Hontelez J."/>
            <person name="Verver J."/>
            <person name="Yang W.-C."/>
            <person name="Schijlen E."/>
            <person name="Repin R."/>
            <person name="Schilthuizen M."/>
            <person name="Schranz E."/>
            <person name="Heidstra R."/>
            <person name="Miyata K."/>
            <person name="Fedorova E."/>
            <person name="Kohlen W."/>
            <person name="Bisseling T."/>
            <person name="Smit S."/>
            <person name="Geurts R."/>
        </authorList>
    </citation>
    <scope>NUCLEOTIDE SEQUENCE [LARGE SCALE GENOMIC DNA]</scope>
    <source>
        <strain evidence="3">cv. WU1-14</strain>
    </source>
</reference>
<proteinExistence type="predicted"/>
<organism evidence="2 3">
    <name type="scientific">Parasponia andersonii</name>
    <name type="common">Sponia andersonii</name>
    <dbReference type="NCBI Taxonomy" id="3476"/>
    <lineage>
        <taxon>Eukaryota</taxon>
        <taxon>Viridiplantae</taxon>
        <taxon>Streptophyta</taxon>
        <taxon>Embryophyta</taxon>
        <taxon>Tracheophyta</taxon>
        <taxon>Spermatophyta</taxon>
        <taxon>Magnoliopsida</taxon>
        <taxon>eudicotyledons</taxon>
        <taxon>Gunneridae</taxon>
        <taxon>Pentapetalae</taxon>
        <taxon>rosids</taxon>
        <taxon>fabids</taxon>
        <taxon>Rosales</taxon>
        <taxon>Cannabaceae</taxon>
        <taxon>Parasponia</taxon>
    </lineage>
</organism>
<feature type="compositionally biased region" description="Polar residues" evidence="1">
    <location>
        <begin position="127"/>
        <end position="137"/>
    </location>
</feature>
<dbReference type="EMBL" id="JXTB01000222">
    <property type="protein sequence ID" value="PON52292.1"/>
    <property type="molecule type" value="Genomic_DNA"/>
</dbReference>
<sequence length="149" mass="16500">MNPNVHWYSCCVNHCNWQTLLIQLKAQGRFPRDPTPNGVGLGGLFGDEPEIRYDTYPSRSRGGDSPPHLDPIRDFPLRLCRVFPGIGVRVRTGDGDEIWGREGDGEGISQPRSARFMSLVITSNLNKQGQNFPSSVGSELEAEMKSGVE</sequence>
<comment type="caution">
    <text evidence="2">The sequence shown here is derived from an EMBL/GenBank/DDBJ whole genome shotgun (WGS) entry which is preliminary data.</text>
</comment>
<evidence type="ECO:0000313" key="2">
    <source>
        <dbReference type="EMBL" id="PON52292.1"/>
    </source>
</evidence>
<evidence type="ECO:0000313" key="3">
    <source>
        <dbReference type="Proteomes" id="UP000237105"/>
    </source>
</evidence>
<name>A0A2P5BU34_PARAD</name>
<keyword evidence="3" id="KW-1185">Reference proteome</keyword>
<feature type="region of interest" description="Disordered" evidence="1">
    <location>
        <begin position="127"/>
        <end position="149"/>
    </location>
</feature>
<evidence type="ECO:0000256" key="1">
    <source>
        <dbReference type="SAM" id="MobiDB-lite"/>
    </source>
</evidence>
<gene>
    <name evidence="2" type="ORF">PanWU01x14_210030</name>
</gene>
<dbReference type="AlphaFoldDB" id="A0A2P5BU34"/>
<dbReference type="Proteomes" id="UP000237105">
    <property type="component" value="Unassembled WGS sequence"/>
</dbReference>
<feature type="region of interest" description="Disordered" evidence="1">
    <location>
        <begin position="50"/>
        <end position="70"/>
    </location>
</feature>